<comment type="caution">
    <text evidence="1">The sequence shown here is derived from an EMBL/GenBank/DDBJ whole genome shotgun (WGS) entry which is preliminary data.</text>
</comment>
<gene>
    <name evidence="1" type="ORF">V5O48_003888</name>
</gene>
<dbReference type="Proteomes" id="UP001465976">
    <property type="component" value="Unassembled WGS sequence"/>
</dbReference>
<name>A0ABR3FRM7_9AGAR</name>
<reference evidence="1 2" key="1">
    <citation type="submission" date="2024-02" db="EMBL/GenBank/DDBJ databases">
        <title>A draft genome for the cacao thread blight pathogen Marasmius crinis-equi.</title>
        <authorList>
            <person name="Cohen S.P."/>
            <person name="Baruah I.K."/>
            <person name="Amoako-Attah I."/>
            <person name="Bukari Y."/>
            <person name="Meinhardt L.W."/>
            <person name="Bailey B.A."/>
        </authorList>
    </citation>
    <scope>NUCLEOTIDE SEQUENCE [LARGE SCALE GENOMIC DNA]</scope>
    <source>
        <strain evidence="1 2">GH-76</strain>
    </source>
</reference>
<evidence type="ECO:0000313" key="2">
    <source>
        <dbReference type="Proteomes" id="UP001465976"/>
    </source>
</evidence>
<keyword evidence="2" id="KW-1185">Reference proteome</keyword>
<accession>A0ABR3FRM7</accession>
<sequence>MAGVLYDAGMADNFDVGRVFVDVPDDFDEGVVTVEDFFVLLGKPPISSMGQEPRSVELVGVFGDNAFNRDAEYLVWFWEVSWVRISGVDSARVVERVLGSQDLGVLG</sequence>
<evidence type="ECO:0000313" key="1">
    <source>
        <dbReference type="EMBL" id="KAL0578109.1"/>
    </source>
</evidence>
<protein>
    <submittedName>
        <fullName evidence="1">Uncharacterized protein</fullName>
    </submittedName>
</protein>
<organism evidence="1 2">
    <name type="scientific">Marasmius crinis-equi</name>
    <dbReference type="NCBI Taxonomy" id="585013"/>
    <lineage>
        <taxon>Eukaryota</taxon>
        <taxon>Fungi</taxon>
        <taxon>Dikarya</taxon>
        <taxon>Basidiomycota</taxon>
        <taxon>Agaricomycotina</taxon>
        <taxon>Agaricomycetes</taxon>
        <taxon>Agaricomycetidae</taxon>
        <taxon>Agaricales</taxon>
        <taxon>Marasmiineae</taxon>
        <taxon>Marasmiaceae</taxon>
        <taxon>Marasmius</taxon>
    </lineage>
</organism>
<dbReference type="EMBL" id="JBAHYK010000119">
    <property type="protein sequence ID" value="KAL0578109.1"/>
    <property type="molecule type" value="Genomic_DNA"/>
</dbReference>
<proteinExistence type="predicted"/>